<reference evidence="3 4" key="1">
    <citation type="submission" date="2022-10" db="EMBL/GenBank/DDBJ databases">
        <title>Chitinophaga nivalis PC15 sp. nov., isolated from Pyeongchang county, South Korea.</title>
        <authorList>
            <person name="Trinh H.N."/>
        </authorList>
    </citation>
    <scope>NUCLEOTIDE SEQUENCE [LARGE SCALE GENOMIC DNA]</scope>
    <source>
        <strain evidence="3 4">PC14</strain>
    </source>
</reference>
<evidence type="ECO:0000313" key="3">
    <source>
        <dbReference type="EMBL" id="MCW3486162.1"/>
    </source>
</evidence>
<sequence length="428" mass="46923">MKKKMTPLFLIGCLAAGLQTSAQTATSFIRIPLTYDSFLQGVGQHNLGYAAEQYNVAMATANTTAAKIFPDPQLSMGAVDNGQRRMKMGYGFTAELGWTLELGGKRRARIHLATSQEEMAQALLTDYFRQLRANATLDYLNALKQQAIYEVRYNSYQSMQGIADADSIRFKLGAITAIDARQSRLEAAAMRNEVYEGDAGRQTALLQLSTLLGKAPADTLYQPTGDFSGFERHFDLAALLTAALNNRADLLAARKSRQTAKDALQLAKANRVLDLGLTAGVGNNAVVRNVVAPTPSTTAVTAGISIPLKFSNRNPGELKAATYGVLQADVVYEQTVVQIQQEVRQASINYYAAGQQVRQFKTGLLADAQQVLEGKKYSYSRGETTLLEVLNAQRTYNETQQSYYETLYNYAAALVELERAAGIWDINF</sequence>
<keyword evidence="2" id="KW-0732">Signal</keyword>
<dbReference type="PANTHER" id="PTHR30203:SF24">
    <property type="entry name" value="BLR4935 PROTEIN"/>
    <property type="match status" value="1"/>
</dbReference>
<evidence type="ECO:0000256" key="2">
    <source>
        <dbReference type="SAM" id="SignalP"/>
    </source>
</evidence>
<dbReference type="SUPFAM" id="SSF56954">
    <property type="entry name" value="Outer membrane efflux proteins (OEP)"/>
    <property type="match status" value="1"/>
</dbReference>
<dbReference type="InterPro" id="IPR010131">
    <property type="entry name" value="MdtP/NodT-like"/>
</dbReference>
<dbReference type="PANTHER" id="PTHR30203">
    <property type="entry name" value="OUTER MEMBRANE CATION EFFLUX PROTEIN"/>
    <property type="match status" value="1"/>
</dbReference>
<keyword evidence="4" id="KW-1185">Reference proteome</keyword>
<dbReference type="EMBL" id="JAPDNS010000002">
    <property type="protein sequence ID" value="MCW3486162.1"/>
    <property type="molecule type" value="Genomic_DNA"/>
</dbReference>
<comment type="caution">
    <text evidence="3">The sequence shown here is derived from an EMBL/GenBank/DDBJ whole genome shotgun (WGS) entry which is preliminary data.</text>
</comment>
<proteinExistence type="inferred from homology"/>
<dbReference type="Proteomes" id="UP001207742">
    <property type="component" value="Unassembled WGS sequence"/>
</dbReference>
<organism evidence="3 4">
    <name type="scientific">Chitinophaga nivalis</name>
    <dbReference type="NCBI Taxonomy" id="2991709"/>
    <lineage>
        <taxon>Bacteria</taxon>
        <taxon>Pseudomonadati</taxon>
        <taxon>Bacteroidota</taxon>
        <taxon>Chitinophagia</taxon>
        <taxon>Chitinophagales</taxon>
        <taxon>Chitinophagaceae</taxon>
        <taxon>Chitinophaga</taxon>
    </lineage>
</organism>
<dbReference type="InterPro" id="IPR003423">
    <property type="entry name" value="OMP_efflux"/>
</dbReference>
<accession>A0ABT3IQA9</accession>
<evidence type="ECO:0000313" key="4">
    <source>
        <dbReference type="Proteomes" id="UP001207742"/>
    </source>
</evidence>
<feature type="chain" id="PRO_5046311205" evidence="2">
    <location>
        <begin position="25"/>
        <end position="428"/>
    </location>
</feature>
<protein>
    <submittedName>
        <fullName evidence="3">TolC family protein</fullName>
    </submittedName>
</protein>
<name>A0ABT3IQA9_9BACT</name>
<comment type="similarity">
    <text evidence="1">Belongs to the outer membrane factor (OMF) (TC 1.B.17) family.</text>
</comment>
<dbReference type="RefSeq" id="WP_264732978.1">
    <property type="nucleotide sequence ID" value="NZ_JAPDNR010000001.1"/>
</dbReference>
<feature type="signal peptide" evidence="2">
    <location>
        <begin position="1"/>
        <end position="24"/>
    </location>
</feature>
<dbReference type="Pfam" id="PF02321">
    <property type="entry name" value="OEP"/>
    <property type="match status" value="2"/>
</dbReference>
<gene>
    <name evidence="3" type="ORF">OL497_19830</name>
</gene>
<dbReference type="Gene3D" id="1.20.1600.10">
    <property type="entry name" value="Outer membrane efflux proteins (OEP)"/>
    <property type="match status" value="1"/>
</dbReference>
<evidence type="ECO:0000256" key="1">
    <source>
        <dbReference type="ARBA" id="ARBA00007613"/>
    </source>
</evidence>